<dbReference type="Pfam" id="PF00583">
    <property type="entry name" value="Acetyltransf_1"/>
    <property type="match status" value="1"/>
</dbReference>
<dbReference type="Proteomes" id="UP000199406">
    <property type="component" value="Unassembled WGS sequence"/>
</dbReference>
<dbReference type="AlphaFoldDB" id="A0A1G7M0G5"/>
<feature type="domain" description="N-acetyltransferase" evidence="1">
    <location>
        <begin position="8"/>
        <end position="149"/>
    </location>
</feature>
<gene>
    <name evidence="2" type="ORF">SAMN05660662_2612</name>
</gene>
<dbReference type="Gene3D" id="3.40.630.30">
    <property type="match status" value="1"/>
</dbReference>
<name>A0A1G7M0G5_9ACTN</name>
<keyword evidence="2" id="KW-0808">Transferase</keyword>
<dbReference type="PROSITE" id="PS51186">
    <property type="entry name" value="GNAT"/>
    <property type="match status" value="1"/>
</dbReference>
<dbReference type="InterPro" id="IPR000182">
    <property type="entry name" value="GNAT_dom"/>
</dbReference>
<accession>A0A1G7M0G5</accession>
<dbReference type="STRING" id="1550231.SAMN05660662_2612"/>
<proteinExistence type="predicted"/>
<keyword evidence="3" id="KW-1185">Reference proteome</keyword>
<evidence type="ECO:0000313" key="2">
    <source>
        <dbReference type="EMBL" id="SDF55265.1"/>
    </source>
</evidence>
<dbReference type="GO" id="GO:0016747">
    <property type="term" value="F:acyltransferase activity, transferring groups other than amino-acyl groups"/>
    <property type="evidence" value="ECO:0007669"/>
    <property type="project" value="InterPro"/>
</dbReference>
<organism evidence="2 3">
    <name type="scientific">Blastococcus aurantiacus</name>
    <dbReference type="NCBI Taxonomy" id="1550231"/>
    <lineage>
        <taxon>Bacteria</taxon>
        <taxon>Bacillati</taxon>
        <taxon>Actinomycetota</taxon>
        <taxon>Actinomycetes</taxon>
        <taxon>Geodermatophilales</taxon>
        <taxon>Geodermatophilaceae</taxon>
        <taxon>Blastococcus</taxon>
    </lineage>
</organism>
<dbReference type="InterPro" id="IPR016181">
    <property type="entry name" value="Acyl_CoA_acyltransferase"/>
</dbReference>
<dbReference type="SUPFAM" id="SSF55729">
    <property type="entry name" value="Acyl-CoA N-acyltransferases (Nat)"/>
    <property type="match status" value="1"/>
</dbReference>
<protein>
    <submittedName>
        <fullName evidence="2">Acetyltransferase (GNAT) family protein</fullName>
    </submittedName>
</protein>
<reference evidence="3" key="1">
    <citation type="submission" date="2016-10" db="EMBL/GenBank/DDBJ databases">
        <authorList>
            <person name="Varghese N."/>
            <person name="Submissions S."/>
        </authorList>
    </citation>
    <scope>NUCLEOTIDE SEQUENCE [LARGE SCALE GENOMIC DNA]</scope>
    <source>
        <strain evidence="3">DSM 44268</strain>
    </source>
</reference>
<dbReference type="EMBL" id="FNBT01000004">
    <property type="protein sequence ID" value="SDF55265.1"/>
    <property type="molecule type" value="Genomic_DNA"/>
</dbReference>
<evidence type="ECO:0000313" key="3">
    <source>
        <dbReference type="Proteomes" id="UP000199406"/>
    </source>
</evidence>
<evidence type="ECO:0000259" key="1">
    <source>
        <dbReference type="PROSITE" id="PS51186"/>
    </source>
</evidence>
<sequence>MPSSEATPSVPDVRADPAVVLAWRGPLGDDEMVELVASHGGSPVPGWWDRIRPHSLGWVTARAGGTLLGFVNVAWDGGDHAFLLDTKTREDHQRQGIGAMVVGAAAAAAKAAGCEWLHVDFRPELRAFYLDACGFRTTDAGLIHLPSLR</sequence>